<gene>
    <name evidence="1" type="ORF">GGD45_003885</name>
    <name evidence="2" type="ORF">GXW80_12680</name>
</gene>
<reference evidence="2 3" key="1">
    <citation type="submission" date="2020-02" db="EMBL/GenBank/DDBJ databases">
        <title>Draft genome sequence of Rhizobium tropici.</title>
        <authorList>
            <person name="Khayi S."/>
            <person name="Jemo M."/>
        </authorList>
    </citation>
    <scope>NUCLEOTIDE SEQUENCE [LARGE SCALE GENOMIC DNA]</scope>
    <source>
        <strain evidence="2 3">A12</strain>
    </source>
</reference>
<keyword evidence="2" id="KW-0378">Hydrolase</keyword>
<dbReference type="PRINTS" id="PR00413">
    <property type="entry name" value="HADHALOGNASE"/>
</dbReference>
<dbReference type="InterPro" id="IPR051806">
    <property type="entry name" value="HAD-like_SPP"/>
</dbReference>
<dbReference type="CDD" id="cd07527">
    <property type="entry name" value="HAD_ScGPP-like"/>
    <property type="match status" value="1"/>
</dbReference>
<keyword evidence="4" id="KW-1185">Reference proteome</keyword>
<dbReference type="Gene3D" id="3.40.50.1000">
    <property type="entry name" value="HAD superfamily/HAD-like"/>
    <property type="match status" value="1"/>
</dbReference>
<dbReference type="EC" id="3.1.3.23" evidence="1"/>
<dbReference type="InterPro" id="IPR023214">
    <property type="entry name" value="HAD_sf"/>
</dbReference>
<evidence type="ECO:0000313" key="4">
    <source>
        <dbReference type="Proteomes" id="UP000526625"/>
    </source>
</evidence>
<protein>
    <submittedName>
        <fullName evidence="2">HAD family hydrolase</fullName>
    </submittedName>
    <submittedName>
        <fullName evidence="1">Sugar-phosphatase</fullName>
        <ecNumber evidence="1">3.1.3.23</ecNumber>
    </submittedName>
</protein>
<dbReference type="InterPro" id="IPR023198">
    <property type="entry name" value="PGP-like_dom2"/>
</dbReference>
<dbReference type="PANTHER" id="PTHR43481:SF4">
    <property type="entry name" value="GLYCEROL-1-PHOSPHATE PHOSPHOHYDROLASE 1-RELATED"/>
    <property type="match status" value="1"/>
</dbReference>
<dbReference type="EMBL" id="JAADZA010000011">
    <property type="protein sequence ID" value="NEV11844.1"/>
    <property type="molecule type" value="Genomic_DNA"/>
</dbReference>
<dbReference type="EMBL" id="JACHBF010000011">
    <property type="protein sequence ID" value="MBB6493459.1"/>
    <property type="molecule type" value="Genomic_DNA"/>
</dbReference>
<dbReference type="PANTHER" id="PTHR43481">
    <property type="entry name" value="FRUCTOSE-1-PHOSPHATE PHOSPHATASE"/>
    <property type="match status" value="1"/>
</dbReference>
<evidence type="ECO:0000313" key="2">
    <source>
        <dbReference type="EMBL" id="NEV11844.1"/>
    </source>
</evidence>
<dbReference type="GO" id="GO:0050308">
    <property type="term" value="F:sugar-phosphatase activity"/>
    <property type="evidence" value="ECO:0007669"/>
    <property type="project" value="UniProtKB-EC"/>
</dbReference>
<dbReference type="AlphaFoldDB" id="A0A6P1CAA6"/>
<proteinExistence type="predicted"/>
<comment type="caution">
    <text evidence="2">The sequence shown here is derived from an EMBL/GenBank/DDBJ whole genome shotgun (WGS) entry which is preliminary data.</text>
</comment>
<dbReference type="SFLD" id="SFLDS00003">
    <property type="entry name" value="Haloacid_Dehalogenase"/>
    <property type="match status" value="1"/>
</dbReference>
<dbReference type="InterPro" id="IPR036412">
    <property type="entry name" value="HAD-like_sf"/>
</dbReference>
<dbReference type="Pfam" id="PF00702">
    <property type="entry name" value="Hydrolase"/>
    <property type="match status" value="1"/>
</dbReference>
<dbReference type="SUPFAM" id="SSF56784">
    <property type="entry name" value="HAD-like"/>
    <property type="match status" value="1"/>
</dbReference>
<sequence length="242" mass="25541">MSAAFAAAAYCLIQKGSPLSAASNSAFAKTYSGFLFDMDGTIINSIAAAERVWGNWARAQSLDVEKFMPTMHGKRGVDTIGQLNLPGVDPVAEALKITEAEIADVEGVIALPGAVDFLASLPPERWAIVTSSPYRLALARLDAAGIPVPRFMVTAEDVKVGKPDPQCYILGAQRLGLSPSECLVFEDVLAGVKAGEAAGADVVVITVTHSHPIETDHTTLPNYENVRAHVDGDGKLSIIRKG</sequence>
<organism evidence="2 3">
    <name type="scientific">Rhizobium tropici</name>
    <dbReference type="NCBI Taxonomy" id="398"/>
    <lineage>
        <taxon>Bacteria</taxon>
        <taxon>Pseudomonadati</taxon>
        <taxon>Pseudomonadota</taxon>
        <taxon>Alphaproteobacteria</taxon>
        <taxon>Hyphomicrobiales</taxon>
        <taxon>Rhizobiaceae</taxon>
        <taxon>Rhizobium/Agrobacterium group</taxon>
        <taxon>Rhizobium</taxon>
    </lineage>
</organism>
<reference evidence="1 4" key="2">
    <citation type="submission" date="2020-08" db="EMBL/GenBank/DDBJ databases">
        <title>Genomic Encyclopedia of Type Strains, Phase IV (KMG-V): Genome sequencing to study the core and pangenomes of soil and plant-associated prokaryotes.</title>
        <authorList>
            <person name="Whitman W."/>
        </authorList>
    </citation>
    <scope>NUCLEOTIDE SEQUENCE [LARGE SCALE GENOMIC DNA]</scope>
    <source>
        <strain evidence="1 4">SEMIA 4059</strain>
    </source>
</reference>
<evidence type="ECO:0000313" key="1">
    <source>
        <dbReference type="EMBL" id="MBB6493459.1"/>
    </source>
</evidence>
<dbReference type="Proteomes" id="UP000526625">
    <property type="component" value="Unassembled WGS sequence"/>
</dbReference>
<dbReference type="Gene3D" id="1.10.150.240">
    <property type="entry name" value="Putative phosphatase, domain 2"/>
    <property type="match status" value="1"/>
</dbReference>
<evidence type="ECO:0000313" key="3">
    <source>
        <dbReference type="Proteomes" id="UP000471190"/>
    </source>
</evidence>
<name>A0A6P1CAA6_RHITR</name>
<dbReference type="InterPro" id="IPR006439">
    <property type="entry name" value="HAD-SF_hydro_IA"/>
</dbReference>
<dbReference type="RefSeq" id="WP_015341007.1">
    <property type="nucleotide sequence ID" value="NZ_JAADZA010000011.1"/>
</dbReference>
<dbReference type="SFLD" id="SFLDG01129">
    <property type="entry name" value="C1.5:_HAD__Beta-PGM__Phosphata"/>
    <property type="match status" value="1"/>
</dbReference>
<accession>A0A6P1CAA6</accession>
<dbReference type="NCBIfam" id="TIGR01509">
    <property type="entry name" value="HAD-SF-IA-v3"/>
    <property type="match status" value="1"/>
</dbReference>
<dbReference type="Proteomes" id="UP000471190">
    <property type="component" value="Unassembled WGS sequence"/>
</dbReference>